<feature type="region of interest" description="Disordered" evidence="1">
    <location>
        <begin position="206"/>
        <end position="270"/>
    </location>
</feature>
<comment type="caution">
    <text evidence="2">The sequence shown here is derived from an EMBL/GenBank/DDBJ whole genome shotgun (WGS) entry which is preliminary data.</text>
</comment>
<evidence type="ECO:0000256" key="1">
    <source>
        <dbReference type="SAM" id="MobiDB-lite"/>
    </source>
</evidence>
<protein>
    <submittedName>
        <fullName evidence="2">Uncharacterized protein</fullName>
    </submittedName>
</protein>
<accession>A0AAN6DJA3</accession>
<dbReference type="EMBL" id="JAHLUX010000002">
    <property type="protein sequence ID" value="KAG7821284.1"/>
    <property type="molecule type" value="Genomic_DNA"/>
</dbReference>
<name>A0AAN6DJA3_PICAN</name>
<feature type="region of interest" description="Disordered" evidence="1">
    <location>
        <begin position="171"/>
        <end position="194"/>
    </location>
</feature>
<feature type="compositionally biased region" description="Basic and acidic residues" evidence="1">
    <location>
        <begin position="17"/>
        <end position="30"/>
    </location>
</feature>
<feature type="region of interest" description="Disordered" evidence="1">
    <location>
        <begin position="1"/>
        <end position="70"/>
    </location>
</feature>
<dbReference type="GeneID" id="66125419"/>
<sequence length="270" mass="30473">MCRRAVIQTAQAIAASDPRRGAEEPVDRGKRVQRGQAFRRGCVAEPQGEVRERDSRRHDDHHVERPDLVGDDARDEAAGKAYSVDDGQHHVSLCFRVANVHYKGGIVSQGAHERHFGERSAKRAKQVLWVFEGLEVDRPLAHEVDVLDHELDFLSKRQLRVCERRLGPQSFFAQGEGDDKQAGADKGKDSHGPLEADRRVQLVENQREHHAAHGPAEGGNCKRTGPLFHEIVRHHPSERRHQEAERCAGNDTKHKHKSSHRLALAREKKP</sequence>
<proteinExistence type="predicted"/>
<dbReference type="AlphaFoldDB" id="A0AAN6DJA3"/>
<gene>
    <name evidence="2" type="ORF">KL928_001368</name>
</gene>
<feature type="compositionally biased region" description="Basic and acidic residues" evidence="1">
    <location>
        <begin position="177"/>
        <end position="194"/>
    </location>
</feature>
<dbReference type="RefSeq" id="XP_043061827.1">
    <property type="nucleotide sequence ID" value="XM_043201725.1"/>
</dbReference>
<evidence type="ECO:0000313" key="3">
    <source>
        <dbReference type="Proteomes" id="UP001196530"/>
    </source>
</evidence>
<feature type="compositionally biased region" description="Basic and acidic residues" evidence="1">
    <location>
        <begin position="230"/>
        <end position="252"/>
    </location>
</feature>
<dbReference type="Proteomes" id="UP001196530">
    <property type="component" value="Unassembled WGS sequence"/>
</dbReference>
<evidence type="ECO:0000313" key="2">
    <source>
        <dbReference type="EMBL" id="KAG7821284.1"/>
    </source>
</evidence>
<reference evidence="2" key="1">
    <citation type="journal article" date="2021" name="G3 (Bethesda)">
        <title>Genomic diversity, chromosomal rearrangements, and interspecies hybridization in the ogataea polymorpha species complex.</title>
        <authorList>
            <person name="Hanson S.J."/>
            <person name="Cinneide E.O."/>
            <person name="Salzberg L.I."/>
            <person name="Wolfe K.H."/>
            <person name="McGowan J."/>
            <person name="Fitzpatrick D.A."/>
            <person name="Matlin K."/>
        </authorList>
    </citation>
    <scope>NUCLEOTIDE SEQUENCE</scope>
    <source>
        <strain evidence="2">61-244</strain>
    </source>
</reference>
<feature type="compositionally biased region" description="Basic and acidic residues" evidence="1">
    <location>
        <begin position="48"/>
        <end position="70"/>
    </location>
</feature>
<organism evidence="2 3">
    <name type="scientific">Pichia angusta</name>
    <name type="common">Yeast</name>
    <name type="synonym">Hansenula polymorpha</name>
    <dbReference type="NCBI Taxonomy" id="870730"/>
    <lineage>
        <taxon>Eukaryota</taxon>
        <taxon>Fungi</taxon>
        <taxon>Dikarya</taxon>
        <taxon>Ascomycota</taxon>
        <taxon>Saccharomycotina</taxon>
        <taxon>Pichiomycetes</taxon>
        <taxon>Pichiales</taxon>
        <taxon>Pichiaceae</taxon>
        <taxon>Ogataea</taxon>
    </lineage>
</organism>